<comment type="caution">
    <text evidence="3">The sequence shown here is derived from an EMBL/GenBank/DDBJ whole genome shotgun (WGS) entry which is preliminary data.</text>
</comment>
<evidence type="ECO:0000313" key="4">
    <source>
        <dbReference type="Proteomes" id="UP000287033"/>
    </source>
</evidence>
<keyword evidence="4" id="KW-1185">Reference proteome</keyword>
<feature type="coiled-coil region" evidence="1">
    <location>
        <begin position="183"/>
        <end position="210"/>
    </location>
</feature>
<proteinExistence type="predicted"/>
<name>A0A401SR96_CHIPU</name>
<keyword evidence="1" id="KW-0175">Coiled coil</keyword>
<reference evidence="3 4" key="1">
    <citation type="journal article" date="2018" name="Nat. Ecol. Evol.">
        <title>Shark genomes provide insights into elasmobranch evolution and the origin of vertebrates.</title>
        <authorList>
            <person name="Hara Y"/>
            <person name="Yamaguchi K"/>
            <person name="Onimaru K"/>
            <person name="Kadota M"/>
            <person name="Koyanagi M"/>
            <person name="Keeley SD"/>
            <person name="Tatsumi K"/>
            <person name="Tanaka K"/>
            <person name="Motone F"/>
            <person name="Kageyama Y"/>
            <person name="Nozu R"/>
            <person name="Adachi N"/>
            <person name="Nishimura O"/>
            <person name="Nakagawa R"/>
            <person name="Tanegashima C"/>
            <person name="Kiyatake I"/>
            <person name="Matsumoto R"/>
            <person name="Murakumo K"/>
            <person name="Nishida K"/>
            <person name="Terakita A"/>
            <person name="Kuratani S"/>
            <person name="Sato K"/>
            <person name="Hyodo S Kuraku.S."/>
        </authorList>
    </citation>
    <scope>NUCLEOTIDE SEQUENCE [LARGE SCALE GENOMIC DNA]</scope>
</reference>
<dbReference type="OMA" id="GPAVEWF"/>
<evidence type="ECO:0000313" key="3">
    <source>
        <dbReference type="EMBL" id="GCC32925.1"/>
    </source>
</evidence>
<dbReference type="EMBL" id="BEZZ01000472">
    <property type="protein sequence ID" value="GCC32925.1"/>
    <property type="molecule type" value="Genomic_DNA"/>
</dbReference>
<dbReference type="PANTHER" id="PTHR23330">
    <property type="entry name" value="P300 TRANSCRIPTIONAL COFACTOR JMY-RELATED"/>
    <property type="match status" value="1"/>
</dbReference>
<feature type="region of interest" description="Disordered" evidence="2">
    <location>
        <begin position="255"/>
        <end position="280"/>
    </location>
</feature>
<evidence type="ECO:0000256" key="2">
    <source>
        <dbReference type="SAM" id="MobiDB-lite"/>
    </source>
</evidence>
<dbReference type="GO" id="GO:0005737">
    <property type="term" value="C:cytoplasm"/>
    <property type="evidence" value="ECO:0007669"/>
    <property type="project" value="TreeGrafter"/>
</dbReference>
<dbReference type="GO" id="GO:0005634">
    <property type="term" value="C:nucleus"/>
    <property type="evidence" value="ECO:0007669"/>
    <property type="project" value="TreeGrafter"/>
</dbReference>
<organism evidence="3 4">
    <name type="scientific">Chiloscyllium punctatum</name>
    <name type="common">Brownbanded bambooshark</name>
    <name type="synonym">Hemiscyllium punctatum</name>
    <dbReference type="NCBI Taxonomy" id="137246"/>
    <lineage>
        <taxon>Eukaryota</taxon>
        <taxon>Metazoa</taxon>
        <taxon>Chordata</taxon>
        <taxon>Craniata</taxon>
        <taxon>Vertebrata</taxon>
        <taxon>Chondrichthyes</taxon>
        <taxon>Elasmobranchii</taxon>
        <taxon>Galeomorphii</taxon>
        <taxon>Galeoidea</taxon>
        <taxon>Orectolobiformes</taxon>
        <taxon>Hemiscylliidae</taxon>
        <taxon>Chiloscyllium</taxon>
    </lineage>
</organism>
<dbReference type="OrthoDB" id="10066480at2759"/>
<feature type="compositionally biased region" description="Polar residues" evidence="2">
    <location>
        <begin position="461"/>
        <end position="475"/>
    </location>
</feature>
<feature type="region of interest" description="Disordered" evidence="2">
    <location>
        <begin position="451"/>
        <end position="475"/>
    </location>
</feature>
<sequence length="475" mass="53814">MALDSDRWCSLIGRSRIGPAVEWFDAIGRGWQMAVIRERPGPIGWLTRGFFKISNLAAVGFWSRRCVQVNLRLSQRRRKWKFVRKRQTMEKAWNNSKRHQLAKNKRNVYKTKPTAAETAGKNEAPVSNSNSSQHELVPIGLVSLVSVRNVLNPLKAVVSSLCSWWLNNINQGLEVMKDILFPSRVYLRELNALRQHIEALEMKLVQLQEICNVNLESNNSKGADSCSYRKYVDFSPGPTKIPVWPVQPIMSRTLPQKPFGALPQPPPPPPPPPLPPPSVFVQKPLQIQRKTRSENSLQALSKEINRPLSITMKDLINVKLRKTTDGFEIKKTDPERIGGSLSVTVKELLEVKLRKLQNKVNELEMNTPEKKRSPLVTISDLQGFNFQTKANQLQKSAKMMNTPHKPVVDFRQRLKKVAIERSPGGTPLHKENRDTGTGLTPVMTQALKRKFKMAHPKSPPCSLTPNTSFDEQNSS</sequence>
<feature type="compositionally biased region" description="Pro residues" evidence="2">
    <location>
        <begin position="263"/>
        <end position="278"/>
    </location>
</feature>
<evidence type="ECO:0008006" key="5">
    <source>
        <dbReference type="Google" id="ProtNLM"/>
    </source>
</evidence>
<feature type="coiled-coil region" evidence="1">
    <location>
        <begin position="346"/>
        <end position="373"/>
    </location>
</feature>
<dbReference type="Proteomes" id="UP000287033">
    <property type="component" value="Unassembled WGS sequence"/>
</dbReference>
<evidence type="ECO:0000256" key="1">
    <source>
        <dbReference type="SAM" id="Coils"/>
    </source>
</evidence>
<protein>
    <recommendedName>
        <fullName evidence="5">Proline-rich protein 11</fullName>
    </recommendedName>
</protein>
<gene>
    <name evidence="3" type="ORF">chiPu_0011389</name>
</gene>
<accession>A0A401SR96</accession>
<dbReference type="PANTHER" id="PTHR23330:SF9">
    <property type="entry name" value="PROLINE-RICH PROTEIN 11"/>
    <property type="match status" value="1"/>
</dbReference>
<dbReference type="AlphaFoldDB" id="A0A401SR96"/>
<feature type="region of interest" description="Disordered" evidence="2">
    <location>
        <begin position="109"/>
        <end position="131"/>
    </location>
</feature>